<protein>
    <submittedName>
        <fullName evidence="3">Uncharacterized protein</fullName>
    </submittedName>
</protein>
<keyword evidence="2" id="KW-1133">Transmembrane helix</keyword>
<dbReference type="AlphaFoldDB" id="A0A9P5TK65"/>
<feature type="region of interest" description="Disordered" evidence="1">
    <location>
        <begin position="80"/>
        <end position="115"/>
    </location>
</feature>
<keyword evidence="2" id="KW-0812">Transmembrane</keyword>
<name>A0A9P5TK65_GYMJU</name>
<proteinExistence type="predicted"/>
<accession>A0A9P5TK65</accession>
<gene>
    <name evidence="3" type="ORF">CPB84DRAFT_1383252</name>
</gene>
<dbReference type="EMBL" id="JADNYJ010000073">
    <property type="protein sequence ID" value="KAF8891071.1"/>
    <property type="molecule type" value="Genomic_DNA"/>
</dbReference>
<evidence type="ECO:0000256" key="2">
    <source>
        <dbReference type="SAM" id="Phobius"/>
    </source>
</evidence>
<comment type="caution">
    <text evidence="3">The sequence shown here is derived from an EMBL/GenBank/DDBJ whole genome shotgun (WGS) entry which is preliminary data.</text>
</comment>
<keyword evidence="4" id="KW-1185">Reference proteome</keyword>
<organism evidence="3 4">
    <name type="scientific">Gymnopilus junonius</name>
    <name type="common">Spectacular rustgill mushroom</name>
    <name type="synonym">Gymnopilus spectabilis subsp. junonius</name>
    <dbReference type="NCBI Taxonomy" id="109634"/>
    <lineage>
        <taxon>Eukaryota</taxon>
        <taxon>Fungi</taxon>
        <taxon>Dikarya</taxon>
        <taxon>Basidiomycota</taxon>
        <taxon>Agaricomycotina</taxon>
        <taxon>Agaricomycetes</taxon>
        <taxon>Agaricomycetidae</taxon>
        <taxon>Agaricales</taxon>
        <taxon>Agaricineae</taxon>
        <taxon>Hymenogastraceae</taxon>
        <taxon>Gymnopilus</taxon>
    </lineage>
</organism>
<evidence type="ECO:0000313" key="4">
    <source>
        <dbReference type="Proteomes" id="UP000724874"/>
    </source>
</evidence>
<sequence length="150" mass="15408">MCSLPIVNASEFEFWKGLRTKKPCTGRGGACSPPAICVCCVGDVGEGGMYVLDFAVVLSLSAVILSLSAVVLSLRRCPLSPPSSSLCRRPFSPPSSSVCPPSSSLSPPSSSLSPPSSSLSLSTSCCPPLPPKVTTLTCNFQSAITVIISV</sequence>
<evidence type="ECO:0000256" key="1">
    <source>
        <dbReference type="SAM" id="MobiDB-lite"/>
    </source>
</evidence>
<reference evidence="3" key="1">
    <citation type="submission" date="2020-11" db="EMBL/GenBank/DDBJ databases">
        <authorList>
            <consortium name="DOE Joint Genome Institute"/>
            <person name="Ahrendt S."/>
            <person name="Riley R."/>
            <person name="Andreopoulos W."/>
            <person name="LaButti K."/>
            <person name="Pangilinan J."/>
            <person name="Ruiz-duenas F.J."/>
            <person name="Barrasa J.M."/>
            <person name="Sanchez-Garcia M."/>
            <person name="Camarero S."/>
            <person name="Miyauchi S."/>
            <person name="Serrano A."/>
            <person name="Linde D."/>
            <person name="Babiker R."/>
            <person name="Drula E."/>
            <person name="Ayuso-Fernandez I."/>
            <person name="Pacheco R."/>
            <person name="Padilla G."/>
            <person name="Ferreira P."/>
            <person name="Barriuso J."/>
            <person name="Kellner H."/>
            <person name="Castanera R."/>
            <person name="Alfaro M."/>
            <person name="Ramirez L."/>
            <person name="Pisabarro A.G."/>
            <person name="Kuo A."/>
            <person name="Tritt A."/>
            <person name="Lipzen A."/>
            <person name="He G."/>
            <person name="Yan M."/>
            <person name="Ng V."/>
            <person name="Cullen D."/>
            <person name="Martin F."/>
            <person name="Rosso M.-N."/>
            <person name="Henrissat B."/>
            <person name="Hibbett D."/>
            <person name="Martinez A.T."/>
            <person name="Grigoriev I.V."/>
        </authorList>
    </citation>
    <scope>NUCLEOTIDE SEQUENCE</scope>
    <source>
        <strain evidence="3">AH 44721</strain>
    </source>
</reference>
<evidence type="ECO:0000313" key="3">
    <source>
        <dbReference type="EMBL" id="KAF8891071.1"/>
    </source>
</evidence>
<keyword evidence="2" id="KW-0472">Membrane</keyword>
<feature type="transmembrane region" description="Helical" evidence="2">
    <location>
        <begin position="54"/>
        <end position="74"/>
    </location>
</feature>
<dbReference type="Proteomes" id="UP000724874">
    <property type="component" value="Unassembled WGS sequence"/>
</dbReference>